<evidence type="ECO:0000259" key="5">
    <source>
        <dbReference type="Pfam" id="PF04042"/>
    </source>
</evidence>
<dbReference type="CDD" id="cd07387">
    <property type="entry name" value="MPP_PolD2_C"/>
    <property type="match status" value="1"/>
</dbReference>
<evidence type="ECO:0000256" key="1">
    <source>
        <dbReference type="ARBA" id="ARBA00004123"/>
    </source>
</evidence>
<evidence type="ECO:0000256" key="4">
    <source>
        <dbReference type="ARBA" id="ARBA00023242"/>
    </source>
</evidence>
<evidence type="ECO:0000313" key="7">
    <source>
        <dbReference type="Proteomes" id="UP000887566"/>
    </source>
</evidence>
<dbReference type="Pfam" id="PF18018">
    <property type="entry name" value="DNA_pol_D_N"/>
    <property type="match status" value="1"/>
</dbReference>
<dbReference type="GO" id="GO:0003677">
    <property type="term" value="F:DNA binding"/>
    <property type="evidence" value="ECO:0007669"/>
    <property type="project" value="InterPro"/>
</dbReference>
<dbReference type="Pfam" id="PF04042">
    <property type="entry name" value="DNA_pol_E_B"/>
    <property type="match status" value="1"/>
</dbReference>
<dbReference type="AlphaFoldDB" id="A0A914VBG5"/>
<evidence type="ECO:0000313" key="8">
    <source>
        <dbReference type="WBParaSite" id="PSAMB.scaffold1675size28794.g14323.t1"/>
    </source>
</evidence>
<feature type="domain" description="DNA polymerase delta subunit OB-fold" evidence="6">
    <location>
        <begin position="44"/>
        <end position="172"/>
    </location>
</feature>
<dbReference type="PANTHER" id="PTHR10416">
    <property type="entry name" value="DNA POLYMERASE DELTA SUBUNIT 2"/>
    <property type="match status" value="1"/>
</dbReference>
<dbReference type="InterPro" id="IPR007185">
    <property type="entry name" value="DNA_pol_a/d/e_bsu"/>
</dbReference>
<proteinExistence type="inferred from homology"/>
<dbReference type="Proteomes" id="UP000887566">
    <property type="component" value="Unplaced"/>
</dbReference>
<protein>
    <submittedName>
        <fullName evidence="8">DNA polymerase delta subunit 2</fullName>
    </submittedName>
</protein>
<keyword evidence="4" id="KW-0539">Nucleus</keyword>
<keyword evidence="7" id="KW-1185">Reference proteome</keyword>
<dbReference type="PANTHER" id="PTHR10416:SF0">
    <property type="entry name" value="DNA POLYMERASE DELTA SUBUNIT 2"/>
    <property type="match status" value="1"/>
</dbReference>
<dbReference type="InterPro" id="IPR040663">
    <property type="entry name" value="DNA_pol_D_N"/>
</dbReference>
<name>A0A914VBG5_9BILA</name>
<comment type="subcellular location">
    <subcellularLocation>
        <location evidence="1">Nucleus</location>
    </subcellularLocation>
</comment>
<reference evidence="8" key="1">
    <citation type="submission" date="2022-11" db="UniProtKB">
        <authorList>
            <consortium name="WormBaseParasite"/>
        </authorList>
    </citation>
    <scope>IDENTIFICATION</scope>
</reference>
<keyword evidence="3" id="KW-0235">DNA replication</keyword>
<dbReference type="InterPro" id="IPR024826">
    <property type="entry name" value="DNA_pol_delta/II_ssu"/>
</dbReference>
<dbReference type="Gene3D" id="3.60.21.50">
    <property type="match status" value="1"/>
</dbReference>
<dbReference type="WBParaSite" id="PSAMB.scaffold1675size28794.g14323.t1">
    <property type="protein sequence ID" value="PSAMB.scaffold1675size28794.g14323.t1"/>
    <property type="gene ID" value="PSAMB.scaffold1675size28794.g14323"/>
</dbReference>
<evidence type="ECO:0000256" key="3">
    <source>
        <dbReference type="ARBA" id="ARBA00022705"/>
    </source>
</evidence>
<feature type="domain" description="DNA polymerase alpha/delta/epsilon subunit B" evidence="5">
    <location>
        <begin position="194"/>
        <end position="414"/>
    </location>
</feature>
<accession>A0A914VBG5</accession>
<sequence length="463" mass="51569">MKLMDEEMSSGHLERTTLPYKNSSDRFVLTNHAAENEPTCYRRQFASLYNVRLSAFTGSLTAAAEKKFKGKVPFSTLTDLKKEEKCYIIGVIVKQQKLRPSVLLELADEAGAQPQPVAGTRIALETDYLELEDDNQIVRLGGKINTDDFVTGVVVAVMGKELDNDTFEVEEIVYPPMATPAPSSPIQLQGDAFVLFVSGLSFTGKDGEDGNVLLSLLMMQRWLCGELATDREELEMISKISRIIVAGESIARSSEDREFSEKARYLTRKETSPSVECVRNVDQFLMHFAPLITIDLMPGLGDPTNHMLPQQPMHKCMFPKASKCAHMLNLVTNPYQAEIGGRTLLGTSGQNLSDMLRLCSERRTALDILESNLIWQHLCPNAPDTTDIFPFKFSDPFMITGTPPDIYFAGNQKQLEHRIMERPDGGKTLLLSVPSFKNTSTAAIVNLRTLEVFAQDFVVGEVE</sequence>
<evidence type="ECO:0000259" key="6">
    <source>
        <dbReference type="Pfam" id="PF18018"/>
    </source>
</evidence>
<dbReference type="GO" id="GO:0043625">
    <property type="term" value="C:delta DNA polymerase complex"/>
    <property type="evidence" value="ECO:0007669"/>
    <property type="project" value="TreeGrafter"/>
</dbReference>
<organism evidence="7 8">
    <name type="scientific">Plectus sambesii</name>
    <dbReference type="NCBI Taxonomy" id="2011161"/>
    <lineage>
        <taxon>Eukaryota</taxon>
        <taxon>Metazoa</taxon>
        <taxon>Ecdysozoa</taxon>
        <taxon>Nematoda</taxon>
        <taxon>Chromadorea</taxon>
        <taxon>Plectida</taxon>
        <taxon>Plectina</taxon>
        <taxon>Plectoidea</taxon>
        <taxon>Plectidae</taxon>
        <taxon>Plectus</taxon>
    </lineage>
</organism>
<comment type="similarity">
    <text evidence="2">Belongs to the DNA polymerase delta/II small subunit family.</text>
</comment>
<dbReference type="GO" id="GO:0006271">
    <property type="term" value="P:DNA strand elongation involved in DNA replication"/>
    <property type="evidence" value="ECO:0007669"/>
    <property type="project" value="TreeGrafter"/>
</dbReference>
<dbReference type="InterPro" id="IPR041863">
    <property type="entry name" value="PolD2_C"/>
</dbReference>
<dbReference type="Gene3D" id="2.40.50.430">
    <property type="match status" value="1"/>
</dbReference>
<evidence type="ECO:0000256" key="2">
    <source>
        <dbReference type="ARBA" id="ARBA00006035"/>
    </source>
</evidence>